<evidence type="ECO:0000256" key="2">
    <source>
        <dbReference type="ARBA" id="ARBA00006434"/>
    </source>
</evidence>
<evidence type="ECO:0008006" key="15">
    <source>
        <dbReference type="Google" id="ProtNLM"/>
    </source>
</evidence>
<dbReference type="Ensembl" id="ENSCSAVT00000003569.1">
    <property type="protein sequence ID" value="ENSCSAVP00000003514.1"/>
    <property type="gene ID" value="ENSCSAVG00000002092.1"/>
</dbReference>
<keyword evidence="5 12" id="KW-0812">Transmembrane</keyword>
<evidence type="ECO:0000256" key="12">
    <source>
        <dbReference type="SAM" id="Phobius"/>
    </source>
</evidence>
<accession>H2YDW6</accession>
<dbReference type="GO" id="GO:0015293">
    <property type="term" value="F:symporter activity"/>
    <property type="evidence" value="ECO:0007669"/>
    <property type="project" value="TreeGrafter"/>
</dbReference>
<dbReference type="CDD" id="cd11492">
    <property type="entry name" value="SLC5sbd_NIS-SMVT"/>
    <property type="match status" value="1"/>
</dbReference>
<keyword evidence="6 12" id="KW-1133">Transmembrane helix</keyword>
<keyword evidence="7" id="KW-0915">Sodium</keyword>
<comment type="similarity">
    <text evidence="2 11">Belongs to the sodium:solute symporter (SSF) (TC 2.A.21) family.</text>
</comment>
<proteinExistence type="inferred from homology"/>
<dbReference type="Gene3D" id="1.20.1730.10">
    <property type="entry name" value="Sodium/glucose cotransporter"/>
    <property type="match status" value="1"/>
</dbReference>
<dbReference type="PROSITE" id="PS50283">
    <property type="entry name" value="NA_SOLUT_SYMP_3"/>
    <property type="match status" value="1"/>
</dbReference>
<dbReference type="eggNOG" id="KOG2349">
    <property type="taxonomic scope" value="Eukaryota"/>
</dbReference>
<keyword evidence="4" id="KW-1003">Cell membrane</keyword>
<dbReference type="InParanoid" id="H2YDW6"/>
<reference evidence="13" key="2">
    <citation type="submission" date="2025-08" db="UniProtKB">
        <authorList>
            <consortium name="Ensembl"/>
        </authorList>
    </citation>
    <scope>IDENTIFICATION</scope>
</reference>
<keyword evidence="10" id="KW-0739">Sodium transport</keyword>
<feature type="transmembrane region" description="Helical" evidence="12">
    <location>
        <begin position="373"/>
        <end position="393"/>
    </location>
</feature>
<evidence type="ECO:0000256" key="4">
    <source>
        <dbReference type="ARBA" id="ARBA00022475"/>
    </source>
</evidence>
<dbReference type="HOGENOM" id="CLU_018808_11_1_1"/>
<dbReference type="AlphaFoldDB" id="H2YDW6"/>
<evidence type="ECO:0000313" key="13">
    <source>
        <dbReference type="Ensembl" id="ENSCSAVP00000003514.1"/>
    </source>
</evidence>
<keyword evidence="3" id="KW-0813">Transport</keyword>
<evidence type="ECO:0000256" key="5">
    <source>
        <dbReference type="ARBA" id="ARBA00022692"/>
    </source>
</evidence>
<dbReference type="InterPro" id="IPR001734">
    <property type="entry name" value="Na/solute_symporter"/>
</dbReference>
<feature type="transmembrane region" description="Helical" evidence="12">
    <location>
        <begin position="219"/>
        <end position="238"/>
    </location>
</feature>
<evidence type="ECO:0000256" key="1">
    <source>
        <dbReference type="ARBA" id="ARBA00004651"/>
    </source>
</evidence>
<reference evidence="14" key="1">
    <citation type="submission" date="2003-08" db="EMBL/GenBank/DDBJ databases">
        <authorList>
            <person name="Birren B."/>
            <person name="Nusbaum C."/>
            <person name="Abebe A."/>
            <person name="Abouelleil A."/>
            <person name="Adekoya E."/>
            <person name="Ait-zahra M."/>
            <person name="Allen N."/>
            <person name="Allen T."/>
            <person name="An P."/>
            <person name="Anderson M."/>
            <person name="Anderson S."/>
            <person name="Arachchi H."/>
            <person name="Armbruster J."/>
            <person name="Bachantsang P."/>
            <person name="Baldwin J."/>
            <person name="Barry A."/>
            <person name="Bayul T."/>
            <person name="Blitshsteyn B."/>
            <person name="Bloom T."/>
            <person name="Blye J."/>
            <person name="Boguslavskiy L."/>
            <person name="Borowsky M."/>
            <person name="Boukhgalter B."/>
            <person name="Brunache A."/>
            <person name="Butler J."/>
            <person name="Calixte N."/>
            <person name="Calvo S."/>
            <person name="Camarata J."/>
            <person name="Campo K."/>
            <person name="Chang J."/>
            <person name="Cheshatsang Y."/>
            <person name="Citroen M."/>
            <person name="Collymore A."/>
            <person name="Considine T."/>
            <person name="Cook A."/>
            <person name="Cooke P."/>
            <person name="Corum B."/>
            <person name="Cuomo C."/>
            <person name="David R."/>
            <person name="Dawoe T."/>
            <person name="Degray S."/>
            <person name="Dodge S."/>
            <person name="Dooley K."/>
            <person name="Dorje P."/>
            <person name="Dorjee K."/>
            <person name="Dorris L."/>
            <person name="Duffey N."/>
            <person name="Dupes A."/>
            <person name="Elkins T."/>
            <person name="Engels R."/>
            <person name="Erickson J."/>
            <person name="Farina A."/>
            <person name="Faro S."/>
            <person name="Ferreira P."/>
            <person name="Fischer H."/>
            <person name="Fitzgerald M."/>
            <person name="Foley K."/>
            <person name="Gage D."/>
            <person name="Galagan J."/>
            <person name="Gearin G."/>
            <person name="Gnerre S."/>
            <person name="Gnirke A."/>
            <person name="Goyette A."/>
            <person name="Graham J."/>
            <person name="Grandbois E."/>
            <person name="Gyaltsen K."/>
            <person name="Hafez N."/>
            <person name="Hagopian D."/>
            <person name="Hagos B."/>
            <person name="Hall J."/>
            <person name="Hatcher B."/>
            <person name="Heller A."/>
            <person name="Higgins H."/>
            <person name="Honan T."/>
            <person name="Horn A."/>
            <person name="Houde N."/>
            <person name="Hughes L."/>
            <person name="Hulme W."/>
            <person name="Husby E."/>
            <person name="Iliev I."/>
            <person name="Jaffe D."/>
            <person name="Jones C."/>
            <person name="Kamal M."/>
            <person name="Kamat A."/>
            <person name="Kamvysselis M."/>
            <person name="Karlsson E."/>
            <person name="Kells C."/>
            <person name="Kieu A."/>
            <person name="Kisner P."/>
            <person name="Kodira C."/>
            <person name="Kulbokas E."/>
            <person name="Labutti K."/>
            <person name="Lama D."/>
            <person name="Landers T."/>
            <person name="Leger J."/>
            <person name="Levine S."/>
            <person name="Lewis D."/>
            <person name="Lewis T."/>
            <person name="Lindblad-toh K."/>
            <person name="Liu X."/>
            <person name="Lokyitsang T."/>
            <person name="Lokyitsang Y."/>
            <person name="Lucien O."/>
            <person name="Lui A."/>
            <person name="Ma L.J."/>
            <person name="Mabbitt R."/>
            <person name="Macdonald J."/>
            <person name="Maclean C."/>
            <person name="Major J."/>
            <person name="Manning J."/>
            <person name="Marabella R."/>
            <person name="Maru K."/>
            <person name="Matthews C."/>
            <person name="Mauceli E."/>
            <person name="Mccarthy M."/>
            <person name="Mcdonough S."/>
            <person name="Mcghee T."/>
            <person name="Meldrim J."/>
            <person name="Meneus L."/>
            <person name="Mesirov J."/>
            <person name="Mihalev A."/>
            <person name="Mihova T."/>
            <person name="Mikkelsen T."/>
            <person name="Mlenga V."/>
            <person name="Moru K."/>
            <person name="Mozes J."/>
            <person name="Mulrain L."/>
            <person name="Munson G."/>
            <person name="Naylor J."/>
            <person name="Newes C."/>
            <person name="Nguyen C."/>
            <person name="Nguyen N."/>
            <person name="Nguyen T."/>
            <person name="Nicol R."/>
            <person name="Nielsen C."/>
            <person name="Nizzari M."/>
            <person name="Norbu C."/>
            <person name="Norbu N."/>
            <person name="O'donnell P."/>
            <person name="Okoawo O."/>
            <person name="O'leary S."/>
            <person name="Omotosho B."/>
            <person name="O'neill K."/>
            <person name="Osman S."/>
            <person name="Parker S."/>
            <person name="Perrin D."/>
            <person name="Phunkhang P."/>
            <person name="Piqani B."/>
            <person name="Purcell S."/>
            <person name="Rachupka T."/>
            <person name="Ramasamy U."/>
            <person name="Rameau R."/>
            <person name="Ray V."/>
            <person name="Raymond C."/>
            <person name="Retta R."/>
            <person name="Richardson S."/>
            <person name="Rise C."/>
            <person name="Rodriguez J."/>
            <person name="Rogers J."/>
            <person name="Rogov P."/>
            <person name="Rutman M."/>
            <person name="Schupbach R."/>
            <person name="Seaman C."/>
            <person name="Settipalli S."/>
            <person name="Sharpe T."/>
            <person name="Sheridan J."/>
            <person name="Sherpa N."/>
            <person name="Shi J."/>
            <person name="Smirnov S."/>
            <person name="Smith C."/>
            <person name="Sougnez C."/>
            <person name="Spencer B."/>
            <person name="Stalker J."/>
            <person name="Stange-thomann N."/>
            <person name="Stavropoulos S."/>
            <person name="Stetson K."/>
            <person name="Stone C."/>
            <person name="Stone S."/>
            <person name="Stubbs M."/>
            <person name="Talamas J."/>
            <person name="Tchuinga P."/>
            <person name="Tenzing P."/>
            <person name="Tesfaye S."/>
            <person name="Theodore J."/>
            <person name="Thoulutsang Y."/>
            <person name="Topham K."/>
            <person name="Towey S."/>
            <person name="Tsamla T."/>
            <person name="Tsomo N."/>
            <person name="Vallee D."/>
            <person name="Vassiliev H."/>
            <person name="Venkataraman V."/>
            <person name="Vinson J."/>
            <person name="Vo A."/>
            <person name="Wade C."/>
            <person name="Wang S."/>
            <person name="Wangchuk T."/>
            <person name="Wangdi T."/>
            <person name="Whittaker C."/>
            <person name="Wilkinson J."/>
            <person name="Wu Y."/>
            <person name="Wyman D."/>
            <person name="Yadav S."/>
            <person name="Yang S."/>
            <person name="Yang X."/>
            <person name="Yeager S."/>
            <person name="Yee E."/>
            <person name="Young G."/>
            <person name="Zainoun J."/>
            <person name="Zembeck L."/>
            <person name="Zimmer A."/>
            <person name="Zody M."/>
            <person name="Lander E."/>
        </authorList>
    </citation>
    <scope>NUCLEOTIDE SEQUENCE [LARGE SCALE GENOMIC DNA]</scope>
</reference>
<feature type="transmembrane region" description="Helical" evidence="12">
    <location>
        <begin position="428"/>
        <end position="450"/>
    </location>
</feature>
<dbReference type="PANTHER" id="PTHR42985">
    <property type="entry name" value="SODIUM-COUPLED MONOCARBOXYLATE TRANSPORTER"/>
    <property type="match status" value="1"/>
</dbReference>
<evidence type="ECO:0000256" key="8">
    <source>
        <dbReference type="ARBA" id="ARBA00023065"/>
    </source>
</evidence>
<evidence type="ECO:0000256" key="3">
    <source>
        <dbReference type="ARBA" id="ARBA00022448"/>
    </source>
</evidence>
<dbReference type="InterPro" id="IPR038377">
    <property type="entry name" value="Na/Glc_symporter_sf"/>
</dbReference>
<dbReference type="PANTHER" id="PTHR42985:SF45">
    <property type="entry name" value="SODIUM_IODIDE COTRANSPORTER-LIKE"/>
    <property type="match status" value="1"/>
</dbReference>
<dbReference type="Proteomes" id="UP000007875">
    <property type="component" value="Unassembled WGS sequence"/>
</dbReference>
<reference evidence="13" key="3">
    <citation type="submission" date="2025-09" db="UniProtKB">
        <authorList>
            <consortium name="Ensembl"/>
        </authorList>
    </citation>
    <scope>IDENTIFICATION</scope>
</reference>
<keyword evidence="14" id="KW-1185">Reference proteome</keyword>
<feature type="transmembrane region" description="Helical" evidence="12">
    <location>
        <begin position="60"/>
        <end position="84"/>
    </location>
</feature>
<dbReference type="OMA" id="YMANTIY"/>
<feature type="transmembrane region" description="Helical" evidence="12">
    <location>
        <begin position="105"/>
        <end position="123"/>
    </location>
</feature>
<protein>
    <recommendedName>
        <fullName evidence="15">Sodium-coupled monocarboxylate transporter 1</fullName>
    </recommendedName>
</protein>
<evidence type="ECO:0000256" key="11">
    <source>
        <dbReference type="RuleBase" id="RU362091"/>
    </source>
</evidence>
<name>H2YDW6_CIOSA</name>
<evidence type="ECO:0000256" key="9">
    <source>
        <dbReference type="ARBA" id="ARBA00023136"/>
    </source>
</evidence>
<feature type="transmembrane region" description="Helical" evidence="12">
    <location>
        <begin position="399"/>
        <end position="421"/>
    </location>
</feature>
<evidence type="ECO:0000256" key="6">
    <source>
        <dbReference type="ARBA" id="ARBA00022989"/>
    </source>
</evidence>
<feature type="transmembrane region" description="Helical" evidence="12">
    <location>
        <begin position="259"/>
        <end position="284"/>
    </location>
</feature>
<dbReference type="Pfam" id="PF00474">
    <property type="entry name" value="SSF"/>
    <property type="match status" value="1"/>
</dbReference>
<feature type="transmembrane region" description="Helical" evidence="12">
    <location>
        <begin position="143"/>
        <end position="161"/>
    </location>
</feature>
<evidence type="ECO:0000256" key="10">
    <source>
        <dbReference type="ARBA" id="ARBA00023201"/>
    </source>
</evidence>
<feature type="transmembrane region" description="Helical" evidence="12">
    <location>
        <begin position="333"/>
        <end position="352"/>
    </location>
</feature>
<keyword evidence="9 12" id="KW-0472">Membrane</keyword>
<feature type="transmembrane region" description="Helical" evidence="12">
    <location>
        <begin position="35"/>
        <end position="54"/>
    </location>
</feature>
<organism evidence="13 14">
    <name type="scientific">Ciona savignyi</name>
    <name type="common">Pacific transparent sea squirt</name>
    <dbReference type="NCBI Taxonomy" id="51511"/>
    <lineage>
        <taxon>Eukaryota</taxon>
        <taxon>Metazoa</taxon>
        <taxon>Chordata</taxon>
        <taxon>Tunicata</taxon>
        <taxon>Ascidiacea</taxon>
        <taxon>Phlebobranchia</taxon>
        <taxon>Cionidae</taxon>
        <taxon>Ciona</taxon>
    </lineage>
</organism>
<dbReference type="STRING" id="51511.ENSCSAVP00000003514"/>
<feature type="transmembrane region" description="Helical" evidence="12">
    <location>
        <begin position="514"/>
        <end position="535"/>
    </location>
</feature>
<dbReference type="GeneTree" id="ENSGT00940000164120"/>
<dbReference type="GO" id="GO:0006814">
    <property type="term" value="P:sodium ion transport"/>
    <property type="evidence" value="ECO:0007669"/>
    <property type="project" value="UniProtKB-KW"/>
</dbReference>
<evidence type="ECO:0000313" key="14">
    <source>
        <dbReference type="Proteomes" id="UP000007875"/>
    </source>
</evidence>
<sequence>MLVFAMGIGVFYAVRDRSKKNIQNYYFGGRQISPIPLGLSMSASFISAITIIGFPTETYLFGTIFWYCFSSVFPTMISTCYYIPLIHRLKLTSIFMYLEWRFHRSLRIIASMLSIVTMIFYMANTIYIPGLALNAVSPLSLEWTIILTSMVCVFYTALGGMKAVVWTDAVQSLIMLSGSLGALIKATYLVGGMDNVWDALDQSGRLNAFEMNPDPRIRYSFWTVWFGVAVTWSGALCINQVMSQRYLSCSSVKNARIAAMVAVFPNIIFVLISVMTGCVMYAYYQHCDPVLNGVVKKPDQLLPYMVVEIFKDVPGMAGLFVSAAFSGTLSKKVFVFSTVSSGISSLAALMLEDFILPRKPDLGEVAKLTISKIIVVAFGGLVMCMAMLVNYIGATVIQFGFTVAGTLMGPLLGIYTLGLFFPWATWKGACIGQIVGTLFTSWLAVGGLVYPSPPSTVHLMPRSIDQCPVQDVTNFTTSGYFMRTFPEVSTLPEVESNLLYSDGSLQNTLYAISYLHYGPISLFVTLLVGLLASFITGANKPADANPLLFVPLVGSDIFPKKVLKFFRLGVPEIKVDDDNSEFLQPQDKPVVKPTKLITDNETVL</sequence>
<keyword evidence="8" id="KW-0406">Ion transport</keyword>
<dbReference type="GO" id="GO:0005886">
    <property type="term" value="C:plasma membrane"/>
    <property type="evidence" value="ECO:0007669"/>
    <property type="project" value="UniProtKB-SubCell"/>
</dbReference>
<feature type="transmembrane region" description="Helical" evidence="12">
    <location>
        <begin position="173"/>
        <end position="191"/>
    </location>
</feature>
<comment type="subcellular location">
    <subcellularLocation>
        <location evidence="1">Cell membrane</location>
        <topology evidence="1">Multi-pass membrane protein</topology>
    </subcellularLocation>
</comment>
<dbReference type="NCBIfam" id="TIGR00813">
    <property type="entry name" value="sss"/>
    <property type="match status" value="1"/>
</dbReference>
<dbReference type="InterPro" id="IPR051163">
    <property type="entry name" value="Sodium:Solute_Symporter_SSF"/>
</dbReference>
<evidence type="ECO:0000256" key="7">
    <source>
        <dbReference type="ARBA" id="ARBA00023053"/>
    </source>
</evidence>